<feature type="region of interest" description="Disordered" evidence="1">
    <location>
        <begin position="1"/>
        <end position="65"/>
    </location>
</feature>
<evidence type="ECO:0000313" key="3">
    <source>
        <dbReference type="Proteomes" id="UP001500831"/>
    </source>
</evidence>
<comment type="caution">
    <text evidence="2">The sequence shown here is derived from an EMBL/GenBank/DDBJ whole genome shotgun (WGS) entry which is preliminary data.</text>
</comment>
<dbReference type="Proteomes" id="UP001500831">
    <property type="component" value="Unassembled WGS sequence"/>
</dbReference>
<sequence length="114" mass="11598">MRAQDAPLADLTAPGPAGPPRAKDGWGEDGASWVHGGGEGRTPRKPGAAGGAGAGPGPDRAGHKMKVAFLAGHLAGKATFSPEQHPRQLDAAHSKSGSGFPRRFFKIFPGAALR</sequence>
<organism evidence="2 3">
    <name type="scientific">Streptosporangium fragile</name>
    <dbReference type="NCBI Taxonomy" id="46186"/>
    <lineage>
        <taxon>Bacteria</taxon>
        <taxon>Bacillati</taxon>
        <taxon>Actinomycetota</taxon>
        <taxon>Actinomycetes</taxon>
        <taxon>Streptosporangiales</taxon>
        <taxon>Streptosporangiaceae</taxon>
        <taxon>Streptosporangium</taxon>
    </lineage>
</organism>
<proteinExistence type="predicted"/>
<dbReference type="EMBL" id="BAAAVI010000045">
    <property type="protein sequence ID" value="GAA2890005.1"/>
    <property type="molecule type" value="Genomic_DNA"/>
</dbReference>
<feature type="region of interest" description="Disordered" evidence="1">
    <location>
        <begin position="78"/>
        <end position="102"/>
    </location>
</feature>
<gene>
    <name evidence="2" type="ORF">GCM10010517_54260</name>
</gene>
<protein>
    <submittedName>
        <fullName evidence="2">Uncharacterized protein</fullName>
    </submittedName>
</protein>
<evidence type="ECO:0000313" key="2">
    <source>
        <dbReference type="EMBL" id="GAA2890005.1"/>
    </source>
</evidence>
<accession>A0ABP6IK21</accession>
<keyword evidence="3" id="KW-1185">Reference proteome</keyword>
<name>A0ABP6IK21_9ACTN</name>
<reference evidence="3" key="1">
    <citation type="journal article" date="2019" name="Int. J. Syst. Evol. Microbiol.">
        <title>The Global Catalogue of Microorganisms (GCM) 10K type strain sequencing project: providing services to taxonomists for standard genome sequencing and annotation.</title>
        <authorList>
            <consortium name="The Broad Institute Genomics Platform"/>
            <consortium name="The Broad Institute Genome Sequencing Center for Infectious Disease"/>
            <person name="Wu L."/>
            <person name="Ma J."/>
        </authorList>
    </citation>
    <scope>NUCLEOTIDE SEQUENCE [LARGE SCALE GENOMIC DNA]</scope>
    <source>
        <strain evidence="3">JCM 6242</strain>
    </source>
</reference>
<evidence type="ECO:0000256" key="1">
    <source>
        <dbReference type="SAM" id="MobiDB-lite"/>
    </source>
</evidence>
<feature type="compositionally biased region" description="Basic and acidic residues" evidence="1">
    <location>
        <begin position="84"/>
        <end position="93"/>
    </location>
</feature>